<dbReference type="NCBIfam" id="NF008528">
    <property type="entry name" value="PRK11463.1-2"/>
    <property type="match status" value="1"/>
</dbReference>
<dbReference type="PATRIC" id="fig|1395513.3.peg.413"/>
<comment type="caution">
    <text evidence="2">The sequence shown here is derived from an EMBL/GenBank/DDBJ whole genome shotgun (WGS) entry which is preliminary data.</text>
</comment>
<dbReference type="PANTHER" id="PTHR35335">
    <property type="entry name" value="UPF0716 PROTEIN FXSA"/>
    <property type="match status" value="1"/>
</dbReference>
<evidence type="ECO:0000313" key="3">
    <source>
        <dbReference type="Proteomes" id="UP000018296"/>
    </source>
</evidence>
<accession>V6J162</accession>
<reference evidence="2 3" key="1">
    <citation type="journal article" date="2013" name="Genome Announc.">
        <title>Genome Sequence of Sporolactobacillus laevolacticus DSM442, an Efficient Polymer-Grade D-Lactate Producer from Agricultural Waste Cottonseed as a Nitrogen Source.</title>
        <authorList>
            <person name="Wang H."/>
            <person name="Wang L."/>
            <person name="Ju J."/>
            <person name="Yu B."/>
            <person name="Ma Y."/>
        </authorList>
    </citation>
    <scope>NUCLEOTIDE SEQUENCE [LARGE SCALE GENOMIC DNA]</scope>
    <source>
        <strain evidence="2 3">DSM 442</strain>
    </source>
</reference>
<feature type="transmembrane region" description="Helical" evidence="1">
    <location>
        <begin position="29"/>
        <end position="47"/>
    </location>
</feature>
<dbReference type="eggNOG" id="COG3030">
    <property type="taxonomic scope" value="Bacteria"/>
</dbReference>
<organism evidence="2 3">
    <name type="scientific">Sporolactobacillus laevolacticus DSM 442</name>
    <dbReference type="NCBI Taxonomy" id="1395513"/>
    <lineage>
        <taxon>Bacteria</taxon>
        <taxon>Bacillati</taxon>
        <taxon>Bacillota</taxon>
        <taxon>Bacilli</taxon>
        <taxon>Bacillales</taxon>
        <taxon>Sporolactobacillaceae</taxon>
        <taxon>Sporolactobacillus</taxon>
    </lineage>
</organism>
<keyword evidence="1" id="KW-0472">Membrane</keyword>
<dbReference type="OrthoDB" id="9792788at2"/>
<keyword evidence="3" id="KW-1185">Reference proteome</keyword>
<feature type="transmembrane region" description="Helical" evidence="1">
    <location>
        <begin position="72"/>
        <end position="90"/>
    </location>
</feature>
<dbReference type="AlphaFoldDB" id="V6J162"/>
<proteinExistence type="predicted"/>
<dbReference type="Pfam" id="PF04186">
    <property type="entry name" value="FxsA"/>
    <property type="match status" value="1"/>
</dbReference>
<evidence type="ECO:0000256" key="1">
    <source>
        <dbReference type="SAM" id="Phobius"/>
    </source>
</evidence>
<dbReference type="EMBL" id="AWTC01000001">
    <property type="protein sequence ID" value="EST13550.1"/>
    <property type="molecule type" value="Genomic_DNA"/>
</dbReference>
<dbReference type="PANTHER" id="PTHR35335:SF1">
    <property type="entry name" value="UPF0716 PROTEIN FXSA"/>
    <property type="match status" value="1"/>
</dbReference>
<gene>
    <name evidence="2" type="ORF">P343_02045</name>
</gene>
<dbReference type="RefSeq" id="WP_023508721.1">
    <property type="nucleotide sequence ID" value="NZ_AWTC01000001.1"/>
</dbReference>
<dbReference type="Proteomes" id="UP000018296">
    <property type="component" value="Unassembled WGS sequence"/>
</dbReference>
<dbReference type="STRING" id="1395513.P343_02045"/>
<keyword evidence="1" id="KW-1133">Transmembrane helix</keyword>
<name>V6J162_9BACL</name>
<protein>
    <submittedName>
        <fullName evidence="2">Exclusion suppressor FxsA</fullName>
    </submittedName>
</protein>
<evidence type="ECO:0000313" key="2">
    <source>
        <dbReference type="EMBL" id="EST13550.1"/>
    </source>
</evidence>
<dbReference type="GO" id="GO:0016020">
    <property type="term" value="C:membrane"/>
    <property type="evidence" value="ECO:0007669"/>
    <property type="project" value="InterPro"/>
</dbReference>
<keyword evidence="1" id="KW-0812">Transmembrane</keyword>
<sequence length="131" mass="14737">MLKKFFLVLLLCMLAEVCVLIFVGQLIGWLNLILILLLSIVIGLWTVKRQGFTIVQKISEDLSLRRIPGEPLLDGACLLLGGFLLCVPGLLSDCAGILLLIPAVRMAIVLRVRKWIRKQFDRGGFVFRSFR</sequence>
<feature type="transmembrane region" description="Helical" evidence="1">
    <location>
        <begin position="96"/>
        <end position="112"/>
    </location>
</feature>
<dbReference type="InterPro" id="IPR007313">
    <property type="entry name" value="FxsA"/>
</dbReference>